<dbReference type="AlphaFoldDB" id="A0A7U2EXW7"/>
<reference evidence="2" key="1">
    <citation type="journal article" date="2021" name="BMC Genomics">
        <title>Chromosome-level genome assembly and manually-curated proteome of model necrotroph Parastagonospora nodorum Sn15 reveals a genome-wide trove of candidate effector homologs, and redundancy of virulence-related functions within an accessory chromosome.</title>
        <authorList>
            <person name="Bertazzoni S."/>
            <person name="Jones D.A.B."/>
            <person name="Phan H.T."/>
            <person name="Tan K.-C."/>
            <person name="Hane J.K."/>
        </authorList>
    </citation>
    <scope>NUCLEOTIDE SEQUENCE [LARGE SCALE GENOMIC DNA]</scope>
    <source>
        <strain evidence="2">SN15 / ATCC MYA-4574 / FGSC 10173)</strain>
    </source>
</reference>
<proteinExistence type="predicted"/>
<keyword evidence="2" id="KW-1185">Reference proteome</keyword>
<accession>A0A7U2EXW7</accession>
<gene>
    <name evidence="1" type="ORF">JI435_028620</name>
</gene>
<dbReference type="EMBL" id="CP069027">
    <property type="protein sequence ID" value="QRC95141.1"/>
    <property type="molecule type" value="Genomic_DNA"/>
</dbReference>
<evidence type="ECO:0000313" key="1">
    <source>
        <dbReference type="EMBL" id="QRC95141.1"/>
    </source>
</evidence>
<protein>
    <submittedName>
        <fullName evidence="1">Uncharacterized protein</fullName>
    </submittedName>
</protein>
<name>A0A7U2EXW7_PHANO</name>
<dbReference type="VEuPathDB" id="FungiDB:JI435_028620"/>
<dbReference type="Proteomes" id="UP000663193">
    <property type="component" value="Chromosome 5"/>
</dbReference>
<organism evidence="1 2">
    <name type="scientific">Phaeosphaeria nodorum (strain SN15 / ATCC MYA-4574 / FGSC 10173)</name>
    <name type="common">Glume blotch fungus</name>
    <name type="synonym">Parastagonospora nodorum</name>
    <dbReference type="NCBI Taxonomy" id="321614"/>
    <lineage>
        <taxon>Eukaryota</taxon>
        <taxon>Fungi</taxon>
        <taxon>Dikarya</taxon>
        <taxon>Ascomycota</taxon>
        <taxon>Pezizomycotina</taxon>
        <taxon>Dothideomycetes</taxon>
        <taxon>Pleosporomycetidae</taxon>
        <taxon>Pleosporales</taxon>
        <taxon>Pleosporineae</taxon>
        <taxon>Phaeosphaeriaceae</taxon>
        <taxon>Parastagonospora</taxon>
    </lineage>
</organism>
<evidence type="ECO:0000313" key="2">
    <source>
        <dbReference type="Proteomes" id="UP000663193"/>
    </source>
</evidence>
<sequence>MAASSFQWPHFNDYRELPFPVGHHCPLPVRPLRHMPLRIPLTQVHRHHVFTPAKPSQRILSRPMATELAHDAPSLPTQRSTMPCVFSVQLTTRSYEIAASRYRTILRCP</sequence>